<gene>
    <name evidence="5" type="ORF">SG34_032980</name>
</gene>
<dbReference type="InterPro" id="IPR000835">
    <property type="entry name" value="HTH_MarR-typ"/>
</dbReference>
<dbReference type="PANTHER" id="PTHR42756">
    <property type="entry name" value="TRANSCRIPTIONAL REGULATOR, MARR"/>
    <property type="match status" value="1"/>
</dbReference>
<dbReference type="AlphaFoldDB" id="A0AAE9Z9Y4"/>
<dbReference type="SUPFAM" id="SSF46785">
    <property type="entry name" value="Winged helix' DNA-binding domain"/>
    <property type="match status" value="1"/>
</dbReference>
<accession>A0AAE9Z9Y4</accession>
<dbReference type="GO" id="GO:0003700">
    <property type="term" value="F:DNA-binding transcription factor activity"/>
    <property type="evidence" value="ECO:0007669"/>
    <property type="project" value="InterPro"/>
</dbReference>
<dbReference type="InterPro" id="IPR036390">
    <property type="entry name" value="WH_DNA-bd_sf"/>
</dbReference>
<dbReference type="Proteomes" id="UP000032352">
    <property type="component" value="Chromosome pTvir"/>
</dbReference>
<protein>
    <submittedName>
        <fullName evidence="5">MarR family transcriptional regulator</fullName>
    </submittedName>
</protein>
<dbReference type="PROSITE" id="PS50995">
    <property type="entry name" value="HTH_MARR_2"/>
    <property type="match status" value="1"/>
</dbReference>
<evidence type="ECO:0000313" key="6">
    <source>
        <dbReference type="Proteomes" id="UP000032352"/>
    </source>
</evidence>
<organism evidence="5 6">
    <name type="scientific">Thalassomonas viridans</name>
    <dbReference type="NCBI Taxonomy" id="137584"/>
    <lineage>
        <taxon>Bacteria</taxon>
        <taxon>Pseudomonadati</taxon>
        <taxon>Pseudomonadota</taxon>
        <taxon>Gammaproteobacteria</taxon>
        <taxon>Alteromonadales</taxon>
        <taxon>Colwelliaceae</taxon>
        <taxon>Thalassomonas</taxon>
    </lineage>
</organism>
<sequence>MTDNQYQPELPRHMSFGWLIAVLGADMASTLDKHLKEIGLNIGLWPTLFALWEEDGLTQSELTSRCNTAHYTTTRLLDSLEKMELVERRPHPTSRRAHLVYLTEKGRELESKAAPLAKQCNEEFLSALSSSERAQITGLVKKVIAGRNPKLKL</sequence>
<dbReference type="RefSeq" id="WP_053046867.1">
    <property type="nucleotide sequence ID" value="NZ_CP059734.1"/>
</dbReference>
<evidence type="ECO:0000256" key="2">
    <source>
        <dbReference type="ARBA" id="ARBA00023125"/>
    </source>
</evidence>
<keyword evidence="6" id="KW-1185">Reference proteome</keyword>
<dbReference type="Gene3D" id="1.10.10.10">
    <property type="entry name" value="Winged helix-like DNA-binding domain superfamily/Winged helix DNA-binding domain"/>
    <property type="match status" value="1"/>
</dbReference>
<dbReference type="PRINTS" id="PR00598">
    <property type="entry name" value="HTHMARR"/>
</dbReference>
<evidence type="ECO:0000259" key="4">
    <source>
        <dbReference type="PROSITE" id="PS50995"/>
    </source>
</evidence>
<dbReference type="KEGG" id="tvd:SG34_032980"/>
<keyword evidence="1" id="KW-0805">Transcription regulation</keyword>
<keyword evidence="2" id="KW-0238">DNA-binding</keyword>
<name>A0AAE9Z9Y4_9GAMM</name>
<dbReference type="InterPro" id="IPR036388">
    <property type="entry name" value="WH-like_DNA-bd_sf"/>
</dbReference>
<evidence type="ECO:0000256" key="1">
    <source>
        <dbReference type="ARBA" id="ARBA00023015"/>
    </source>
</evidence>
<dbReference type="PANTHER" id="PTHR42756:SF1">
    <property type="entry name" value="TRANSCRIPTIONAL REPRESSOR OF EMRAB OPERON"/>
    <property type="match status" value="1"/>
</dbReference>
<dbReference type="SMART" id="SM00347">
    <property type="entry name" value="HTH_MARR"/>
    <property type="match status" value="1"/>
</dbReference>
<keyword evidence="3" id="KW-0804">Transcription</keyword>
<proteinExistence type="predicted"/>
<evidence type="ECO:0000313" key="5">
    <source>
        <dbReference type="EMBL" id="WDE08720.1"/>
    </source>
</evidence>
<reference evidence="5 6" key="1">
    <citation type="journal article" date="2015" name="Genome Announc.">
        <title>Draft Genome Sequences of Marine Isolates of Thalassomonas viridans and Thalassomonas actiniarum.</title>
        <authorList>
            <person name="Olonade I."/>
            <person name="van Zyl L.J."/>
            <person name="Trindade M."/>
        </authorList>
    </citation>
    <scope>NUCLEOTIDE SEQUENCE [LARGE SCALE GENOMIC DNA]</scope>
    <source>
        <strain evidence="5 6">XOM25</strain>
    </source>
</reference>
<dbReference type="EMBL" id="CP059734">
    <property type="protein sequence ID" value="WDE08720.1"/>
    <property type="molecule type" value="Genomic_DNA"/>
</dbReference>
<reference evidence="5 6" key="2">
    <citation type="journal article" date="2022" name="Mar. Drugs">
        <title>Bioassay-Guided Fractionation Leads to the Detection of Cholic Acid Generated by the Rare Thalassomonas sp.</title>
        <authorList>
            <person name="Pheiffer F."/>
            <person name="Schneider Y.K."/>
            <person name="Hansen E.H."/>
            <person name="Andersen J.H."/>
            <person name="Isaksson J."/>
            <person name="Busche T."/>
            <person name="R C."/>
            <person name="Kalinowski J."/>
            <person name="Zyl L.V."/>
            <person name="Trindade M."/>
        </authorList>
    </citation>
    <scope>NUCLEOTIDE SEQUENCE [LARGE SCALE GENOMIC DNA]</scope>
    <source>
        <strain evidence="5 6">XOM25</strain>
    </source>
</reference>
<dbReference type="GO" id="GO:0003677">
    <property type="term" value="F:DNA binding"/>
    <property type="evidence" value="ECO:0007669"/>
    <property type="project" value="UniProtKB-KW"/>
</dbReference>
<dbReference type="Pfam" id="PF01047">
    <property type="entry name" value="MarR"/>
    <property type="match status" value="1"/>
</dbReference>
<feature type="domain" description="HTH marR-type" evidence="4">
    <location>
        <begin position="13"/>
        <end position="145"/>
    </location>
</feature>
<evidence type="ECO:0000256" key="3">
    <source>
        <dbReference type="ARBA" id="ARBA00023163"/>
    </source>
</evidence>